<feature type="domain" description="C2H2-type" evidence="17">
    <location>
        <begin position="438"/>
        <end position="465"/>
    </location>
</feature>
<feature type="region of interest" description="Disordered" evidence="16">
    <location>
        <begin position="239"/>
        <end position="293"/>
    </location>
</feature>
<dbReference type="GO" id="GO:0008270">
    <property type="term" value="F:zinc ion binding"/>
    <property type="evidence" value="ECO:0007669"/>
    <property type="project" value="UniProtKB-KW"/>
</dbReference>
<evidence type="ECO:0000259" key="17">
    <source>
        <dbReference type="PROSITE" id="PS50157"/>
    </source>
</evidence>
<name>A0A9D3MFH5_ANGAN</name>
<evidence type="ECO:0000256" key="6">
    <source>
        <dbReference type="ARBA" id="ARBA00022771"/>
    </source>
</evidence>
<evidence type="ECO:0000256" key="12">
    <source>
        <dbReference type="ARBA" id="ARBA00053347"/>
    </source>
</evidence>
<feature type="domain" description="C2H2-type" evidence="17">
    <location>
        <begin position="410"/>
        <end position="437"/>
    </location>
</feature>
<dbReference type="FunFam" id="3.30.160.60:FF:000049">
    <property type="entry name" value="transcriptional repressor CTCF isoform X1"/>
    <property type="match status" value="2"/>
</dbReference>
<evidence type="ECO:0000256" key="13">
    <source>
        <dbReference type="ARBA" id="ARBA00064373"/>
    </source>
</evidence>
<dbReference type="SUPFAM" id="SSF57667">
    <property type="entry name" value="beta-beta-alpha zinc fingers"/>
    <property type="match status" value="5"/>
</dbReference>
<dbReference type="SMART" id="SM00355">
    <property type="entry name" value="ZnF_C2H2"/>
    <property type="match status" value="8"/>
</dbReference>
<dbReference type="FunFam" id="3.30.160.60:FF:001967">
    <property type="entry name" value="Ras-responsive element-binding protein"/>
    <property type="match status" value="1"/>
</dbReference>
<comment type="subunit">
    <text evidence="13">Binds DNA. Can associate with the proximal promoter regions of PAX6 and SP4, and their known targets including ARR3, RHO, OPN1MW2 and OPN1SW.</text>
</comment>
<proteinExistence type="inferred from homology"/>
<evidence type="ECO:0000256" key="16">
    <source>
        <dbReference type="SAM" id="MobiDB-lite"/>
    </source>
</evidence>
<evidence type="ECO:0000256" key="8">
    <source>
        <dbReference type="ARBA" id="ARBA00023015"/>
    </source>
</evidence>
<feature type="domain" description="C2H2-type" evidence="17">
    <location>
        <begin position="184"/>
        <end position="211"/>
    </location>
</feature>
<keyword evidence="6 15" id="KW-0863">Zinc-finger</keyword>
<keyword evidence="19" id="KW-1185">Reference proteome</keyword>
<evidence type="ECO:0000256" key="9">
    <source>
        <dbReference type="ARBA" id="ARBA00023125"/>
    </source>
</evidence>
<dbReference type="InterPro" id="IPR036236">
    <property type="entry name" value="Znf_C2H2_sf"/>
</dbReference>
<protein>
    <recommendedName>
        <fullName evidence="14">Zinc finger protein 513</fullName>
    </recommendedName>
</protein>
<feature type="domain" description="C2H2-type" evidence="17">
    <location>
        <begin position="212"/>
        <end position="239"/>
    </location>
</feature>
<dbReference type="EMBL" id="JAFIRN010000006">
    <property type="protein sequence ID" value="KAG5846295.1"/>
    <property type="molecule type" value="Genomic_DNA"/>
</dbReference>
<evidence type="ECO:0000256" key="3">
    <source>
        <dbReference type="ARBA" id="ARBA00022553"/>
    </source>
</evidence>
<feature type="region of interest" description="Disordered" evidence="16">
    <location>
        <begin position="491"/>
        <end position="519"/>
    </location>
</feature>
<gene>
    <name evidence="18" type="ORF">ANANG_G00113410</name>
</gene>
<keyword evidence="5" id="KW-0677">Repeat</keyword>
<dbReference type="FunFam" id="3.30.160.60:FF:000123">
    <property type="entry name" value="transcriptional repressor CTCF isoform X1"/>
    <property type="match status" value="1"/>
</dbReference>
<comment type="similarity">
    <text evidence="2">Belongs to the krueppel C2H2-type zinc-finger protein family.</text>
</comment>
<feature type="compositionally biased region" description="Acidic residues" evidence="16">
    <location>
        <begin position="504"/>
        <end position="519"/>
    </location>
</feature>
<organism evidence="18 19">
    <name type="scientific">Anguilla anguilla</name>
    <name type="common">European freshwater eel</name>
    <name type="synonym">Muraena anguilla</name>
    <dbReference type="NCBI Taxonomy" id="7936"/>
    <lineage>
        <taxon>Eukaryota</taxon>
        <taxon>Metazoa</taxon>
        <taxon>Chordata</taxon>
        <taxon>Craniata</taxon>
        <taxon>Vertebrata</taxon>
        <taxon>Euteleostomi</taxon>
        <taxon>Actinopterygii</taxon>
        <taxon>Neopterygii</taxon>
        <taxon>Teleostei</taxon>
        <taxon>Anguilliformes</taxon>
        <taxon>Anguillidae</taxon>
        <taxon>Anguilla</taxon>
    </lineage>
</organism>
<dbReference type="Gene3D" id="3.30.160.60">
    <property type="entry name" value="Classic Zinc Finger"/>
    <property type="match status" value="8"/>
</dbReference>
<accession>A0A9D3MFH5</accession>
<evidence type="ECO:0000256" key="4">
    <source>
        <dbReference type="ARBA" id="ARBA00022723"/>
    </source>
</evidence>
<feature type="compositionally biased region" description="Basic and acidic residues" evidence="16">
    <location>
        <begin position="123"/>
        <end position="133"/>
    </location>
</feature>
<dbReference type="Pfam" id="PF23611">
    <property type="entry name" value="zf-C2H2_16"/>
    <property type="match status" value="2"/>
</dbReference>
<dbReference type="PANTHER" id="PTHR24403:SF66">
    <property type="entry name" value="ZINC FINGER PROTEIN 513"/>
    <property type="match status" value="1"/>
</dbReference>
<dbReference type="PROSITE" id="PS50157">
    <property type="entry name" value="ZINC_FINGER_C2H2_2"/>
    <property type="match status" value="7"/>
</dbReference>
<keyword evidence="9" id="KW-0238">DNA-binding</keyword>
<evidence type="ECO:0000256" key="14">
    <source>
        <dbReference type="ARBA" id="ARBA00068683"/>
    </source>
</evidence>
<evidence type="ECO:0000256" key="7">
    <source>
        <dbReference type="ARBA" id="ARBA00022833"/>
    </source>
</evidence>
<evidence type="ECO:0000256" key="5">
    <source>
        <dbReference type="ARBA" id="ARBA00022737"/>
    </source>
</evidence>
<dbReference type="GO" id="GO:0045944">
    <property type="term" value="P:positive regulation of transcription by RNA polymerase II"/>
    <property type="evidence" value="ECO:0007669"/>
    <property type="project" value="TreeGrafter"/>
</dbReference>
<dbReference type="GO" id="GO:0000976">
    <property type="term" value="F:transcription cis-regulatory region binding"/>
    <property type="evidence" value="ECO:0007669"/>
    <property type="project" value="UniProtKB-ARBA"/>
</dbReference>
<sequence>MPRRKQLNPQPVKLDSEDGLGSADPASFVLESDFLLERHLQFDENDTEHQILEPERGEGDTAELIGLEEFPLCFTPLSMESQADHAQDPESEAEEGGACASCGQSLSLAGPYCPRCGDRGKGRGFRSDPTPHADEDEDEALQGGGEEGGDGPPKLHTCKLCSFSSRYSNHLKRHMKTHNGEKPYRCPLCAYASAQLVNLQRHLRIHTGEKPYSCAHCHFACSSLGNLKRHQRMHAQEQHSHCSTPLHRHVTGQAAAEGTDESAGEAVLRSHHHGDHLNPGNDPPQDAGGNGGGARAVGVANALPELLFPFTCRLCGVVLDDEDGTSAQICSSCTLDMLTKAPPSSPGERGERVFSCALCSFTTQYPNHLARHMKTHSGEKPYKCPQCDYASAHFDNLKRHHRVHTGEKPYKCHLCDYACGNLANLKRHQRIHSGAKPFQCAVCSYSCNQSMNLKRHMLRHTGEKPFCCQECPYTTGHWDNYKRHQRKHGHSAHGWVKVQLPHTEEEEDEEEEEEEEEDV</sequence>
<evidence type="ECO:0000256" key="2">
    <source>
        <dbReference type="ARBA" id="ARBA00006991"/>
    </source>
</evidence>
<dbReference type="Proteomes" id="UP001044222">
    <property type="component" value="Unassembled WGS sequence"/>
</dbReference>
<feature type="region of interest" description="Disordered" evidence="16">
    <location>
        <begin position="123"/>
        <end position="153"/>
    </location>
</feature>
<evidence type="ECO:0000313" key="19">
    <source>
        <dbReference type="Proteomes" id="UP001044222"/>
    </source>
</evidence>
<dbReference type="PROSITE" id="PS00028">
    <property type="entry name" value="ZINC_FINGER_C2H2_1"/>
    <property type="match status" value="3"/>
</dbReference>
<dbReference type="Pfam" id="PF00096">
    <property type="entry name" value="zf-C2H2"/>
    <property type="match status" value="3"/>
</dbReference>
<keyword evidence="8" id="KW-0805">Transcription regulation</keyword>
<feature type="domain" description="C2H2-type" evidence="17">
    <location>
        <begin position="354"/>
        <end position="381"/>
    </location>
</feature>
<keyword evidence="11" id="KW-0539">Nucleus</keyword>
<dbReference type="FunFam" id="3.30.160.60:FF:000395">
    <property type="entry name" value="zinc finger protein 513"/>
    <property type="match status" value="1"/>
</dbReference>
<comment type="subcellular location">
    <subcellularLocation>
        <location evidence="1">Nucleus</location>
    </subcellularLocation>
</comment>
<evidence type="ECO:0000256" key="11">
    <source>
        <dbReference type="ARBA" id="ARBA00023242"/>
    </source>
</evidence>
<feature type="region of interest" description="Disordered" evidence="16">
    <location>
        <begin position="1"/>
        <end position="25"/>
    </location>
</feature>
<comment type="caution">
    <text evidence="18">The sequence shown here is derived from an EMBL/GenBank/DDBJ whole genome shotgun (WGS) entry which is preliminary data.</text>
</comment>
<dbReference type="GO" id="GO:0005634">
    <property type="term" value="C:nucleus"/>
    <property type="evidence" value="ECO:0007669"/>
    <property type="project" value="UniProtKB-SubCell"/>
</dbReference>
<comment type="function">
    <text evidence="12">Transcriptional regulator that plays a role in retinal development and maintenance.</text>
</comment>
<dbReference type="PANTHER" id="PTHR24403">
    <property type="entry name" value="ZINC FINGER PROTEIN"/>
    <property type="match status" value="1"/>
</dbReference>
<evidence type="ECO:0000256" key="15">
    <source>
        <dbReference type="PROSITE-ProRule" id="PRU00042"/>
    </source>
</evidence>
<dbReference type="InterPro" id="IPR013087">
    <property type="entry name" value="Znf_C2H2_type"/>
</dbReference>
<evidence type="ECO:0000313" key="18">
    <source>
        <dbReference type="EMBL" id="KAG5846295.1"/>
    </source>
</evidence>
<keyword evidence="4" id="KW-0479">Metal-binding</keyword>
<keyword evidence="10" id="KW-0804">Transcription</keyword>
<dbReference type="FunFam" id="3.30.160.60:FF:000558">
    <property type="entry name" value="zinc finger protein 513 isoform X2"/>
    <property type="match status" value="1"/>
</dbReference>
<keyword evidence="3" id="KW-0597">Phosphoprotein</keyword>
<dbReference type="InterPro" id="IPR056438">
    <property type="entry name" value="Znf-C2H2_CTCF"/>
</dbReference>
<feature type="domain" description="C2H2-type" evidence="17">
    <location>
        <begin position="382"/>
        <end position="409"/>
    </location>
</feature>
<dbReference type="AlphaFoldDB" id="A0A9D3MFH5"/>
<reference evidence="18" key="1">
    <citation type="submission" date="2021-01" db="EMBL/GenBank/DDBJ databases">
        <title>A chromosome-scale assembly of European eel, Anguilla anguilla.</title>
        <authorList>
            <person name="Henkel C."/>
            <person name="Jong-Raadsen S.A."/>
            <person name="Dufour S."/>
            <person name="Weltzien F.-A."/>
            <person name="Palstra A.P."/>
            <person name="Pelster B."/>
            <person name="Spaink H.P."/>
            <person name="Van Den Thillart G.E."/>
            <person name="Jansen H."/>
            <person name="Zahm M."/>
            <person name="Klopp C."/>
            <person name="Cedric C."/>
            <person name="Louis A."/>
            <person name="Berthelot C."/>
            <person name="Parey E."/>
            <person name="Roest Crollius H."/>
            <person name="Montfort J."/>
            <person name="Robinson-Rechavi M."/>
            <person name="Bucao C."/>
            <person name="Bouchez O."/>
            <person name="Gislard M."/>
            <person name="Lluch J."/>
            <person name="Milhes M."/>
            <person name="Lampietro C."/>
            <person name="Lopez Roques C."/>
            <person name="Donnadieu C."/>
            <person name="Braasch I."/>
            <person name="Desvignes T."/>
            <person name="Postlethwait J."/>
            <person name="Bobe J."/>
            <person name="Guiguen Y."/>
            <person name="Dirks R."/>
        </authorList>
    </citation>
    <scope>NUCLEOTIDE SEQUENCE</scope>
    <source>
        <strain evidence="18">Tag_6206</strain>
        <tissue evidence="18">Liver</tissue>
    </source>
</reference>
<evidence type="ECO:0000256" key="1">
    <source>
        <dbReference type="ARBA" id="ARBA00004123"/>
    </source>
</evidence>
<evidence type="ECO:0000256" key="10">
    <source>
        <dbReference type="ARBA" id="ARBA00023163"/>
    </source>
</evidence>
<feature type="domain" description="C2H2-type" evidence="17">
    <location>
        <begin position="156"/>
        <end position="183"/>
    </location>
</feature>
<keyword evidence="7" id="KW-0862">Zinc</keyword>
<dbReference type="InterPro" id="IPR050688">
    <property type="entry name" value="Zinc_finger/UBP_domain"/>
</dbReference>